<dbReference type="EC" id="1.1.99.39" evidence="9"/>
<keyword evidence="3" id="KW-0285">Flavoprotein</keyword>
<dbReference type="GO" id="GO:0071949">
    <property type="term" value="F:FAD binding"/>
    <property type="evidence" value="ECO:0007669"/>
    <property type="project" value="InterPro"/>
</dbReference>
<evidence type="ECO:0000256" key="9">
    <source>
        <dbReference type="ARBA" id="ARBA00039003"/>
    </source>
</evidence>
<dbReference type="FunFam" id="3.30.70.2740:FF:000003">
    <property type="entry name" value="Oxidoreductase, FAD-binding, putative"/>
    <property type="match status" value="1"/>
</dbReference>
<name>A0A7W6URY0_9HYPH</name>
<dbReference type="InterPro" id="IPR006094">
    <property type="entry name" value="Oxid_FAD_bind_N"/>
</dbReference>
<dbReference type="PROSITE" id="PS51387">
    <property type="entry name" value="FAD_PCMH"/>
    <property type="match status" value="1"/>
</dbReference>
<dbReference type="Pfam" id="PF13183">
    <property type="entry name" value="Fer4_8"/>
    <property type="match status" value="1"/>
</dbReference>
<dbReference type="GO" id="GO:0008720">
    <property type="term" value="F:D-lactate dehydrogenase (NAD+) activity"/>
    <property type="evidence" value="ECO:0007669"/>
    <property type="project" value="TreeGrafter"/>
</dbReference>
<dbReference type="Gene3D" id="3.30.465.10">
    <property type="match status" value="1"/>
</dbReference>
<dbReference type="InterPro" id="IPR017900">
    <property type="entry name" value="4Fe4S_Fe_S_CS"/>
</dbReference>
<accession>A0A7W6URY0</accession>
<comment type="similarity">
    <text evidence="11">In the N-terminal section; belongs to the FAD-binding oxidoreductase/transferase type 4 family.</text>
</comment>
<dbReference type="PROSITE" id="PS51379">
    <property type="entry name" value="4FE4S_FER_2"/>
    <property type="match status" value="1"/>
</dbReference>
<dbReference type="EMBL" id="JACIHI010000022">
    <property type="protein sequence ID" value="MBB4443232.1"/>
    <property type="molecule type" value="Genomic_DNA"/>
</dbReference>
<feature type="domain" description="4Fe-4S ferredoxin-type" evidence="13">
    <location>
        <begin position="657"/>
        <end position="686"/>
    </location>
</feature>
<organism evidence="15 16">
    <name type="scientific">Rhizobium esperanzae</name>
    <dbReference type="NCBI Taxonomy" id="1967781"/>
    <lineage>
        <taxon>Bacteria</taxon>
        <taxon>Pseudomonadati</taxon>
        <taxon>Pseudomonadota</taxon>
        <taxon>Alphaproteobacteria</taxon>
        <taxon>Hyphomicrobiales</taxon>
        <taxon>Rhizobiaceae</taxon>
        <taxon>Rhizobium/Agrobacterium group</taxon>
        <taxon>Rhizobium</taxon>
    </lineage>
</organism>
<evidence type="ECO:0000259" key="14">
    <source>
        <dbReference type="PROSITE" id="PS51387"/>
    </source>
</evidence>
<dbReference type="GO" id="GO:0046872">
    <property type="term" value="F:metal ion binding"/>
    <property type="evidence" value="ECO:0007669"/>
    <property type="project" value="UniProtKB-KW"/>
</dbReference>
<dbReference type="RefSeq" id="WP_184501816.1">
    <property type="nucleotide sequence ID" value="NZ_JACIHI010000022.1"/>
</dbReference>
<keyword evidence="8" id="KW-0411">Iron-sulfur</keyword>
<dbReference type="Proteomes" id="UP000533724">
    <property type="component" value="Unassembled WGS sequence"/>
</dbReference>
<dbReference type="Pfam" id="PF01565">
    <property type="entry name" value="FAD_binding_4"/>
    <property type="match status" value="1"/>
</dbReference>
<comment type="cofactor">
    <cofactor evidence="1">
        <name>FAD</name>
        <dbReference type="ChEBI" id="CHEBI:57692"/>
    </cofactor>
</comment>
<evidence type="ECO:0000256" key="11">
    <source>
        <dbReference type="ARBA" id="ARBA00060924"/>
    </source>
</evidence>
<evidence type="ECO:0000256" key="4">
    <source>
        <dbReference type="ARBA" id="ARBA00022723"/>
    </source>
</evidence>
<dbReference type="GO" id="GO:0004458">
    <property type="term" value="F:D-lactate dehydrogenase (cytochrome) activity"/>
    <property type="evidence" value="ECO:0007669"/>
    <property type="project" value="TreeGrafter"/>
</dbReference>
<keyword evidence="7" id="KW-0408">Iron</keyword>
<dbReference type="PANTHER" id="PTHR11748">
    <property type="entry name" value="D-LACTATE DEHYDROGENASE"/>
    <property type="match status" value="1"/>
</dbReference>
<dbReference type="SUPFAM" id="SSF56176">
    <property type="entry name" value="FAD-binding/transporter-associated domain-like"/>
    <property type="match status" value="1"/>
</dbReference>
<dbReference type="InterPro" id="IPR016164">
    <property type="entry name" value="FAD-linked_Oxase-like_C"/>
</dbReference>
<evidence type="ECO:0000313" key="16">
    <source>
        <dbReference type="Proteomes" id="UP000533724"/>
    </source>
</evidence>
<evidence type="ECO:0000256" key="1">
    <source>
        <dbReference type="ARBA" id="ARBA00001974"/>
    </source>
</evidence>
<evidence type="ECO:0000256" key="12">
    <source>
        <dbReference type="ARBA" id="ARBA00067680"/>
    </source>
</evidence>
<evidence type="ECO:0000259" key="13">
    <source>
        <dbReference type="PROSITE" id="PS51379"/>
    </source>
</evidence>
<evidence type="ECO:0000256" key="7">
    <source>
        <dbReference type="ARBA" id="ARBA00023004"/>
    </source>
</evidence>
<keyword evidence="2" id="KW-0004">4Fe-4S</keyword>
<evidence type="ECO:0000256" key="6">
    <source>
        <dbReference type="ARBA" id="ARBA00023002"/>
    </source>
</evidence>
<evidence type="ECO:0000256" key="3">
    <source>
        <dbReference type="ARBA" id="ARBA00022630"/>
    </source>
</evidence>
<dbReference type="InterPro" id="IPR036318">
    <property type="entry name" value="FAD-bd_PCMH-like_sf"/>
</dbReference>
<protein>
    <recommendedName>
        <fullName evidence="12">D-2-hydroxyglutarate dehydrogenase</fullName>
        <ecNumber evidence="9">1.1.99.39</ecNumber>
    </recommendedName>
</protein>
<comment type="catalytic activity">
    <reaction evidence="10">
        <text>(R)-2-hydroxyglutarate + A = 2-oxoglutarate + AH2</text>
        <dbReference type="Rhea" id="RHEA:38295"/>
        <dbReference type="ChEBI" id="CHEBI:13193"/>
        <dbReference type="ChEBI" id="CHEBI:15801"/>
        <dbReference type="ChEBI" id="CHEBI:16810"/>
        <dbReference type="ChEBI" id="CHEBI:17499"/>
        <dbReference type="EC" id="1.1.99.39"/>
    </reaction>
    <physiologicalReaction direction="left-to-right" evidence="10">
        <dbReference type="Rhea" id="RHEA:38296"/>
    </physiologicalReaction>
</comment>
<dbReference type="Pfam" id="PF02913">
    <property type="entry name" value="FAD-oxidase_C"/>
    <property type="match status" value="1"/>
</dbReference>
<dbReference type="InterPro" id="IPR016166">
    <property type="entry name" value="FAD-bd_PCMH"/>
</dbReference>
<keyword evidence="4" id="KW-0479">Metal-binding</keyword>
<keyword evidence="5" id="KW-0274">FAD</keyword>
<dbReference type="InterPro" id="IPR004113">
    <property type="entry name" value="FAD-bd_oxidored_4_C"/>
</dbReference>
<dbReference type="GO" id="GO:0051539">
    <property type="term" value="F:4 iron, 4 sulfur cluster binding"/>
    <property type="evidence" value="ECO:0007669"/>
    <property type="project" value="UniProtKB-KW"/>
</dbReference>
<proteinExistence type="inferred from homology"/>
<dbReference type="InterPro" id="IPR017896">
    <property type="entry name" value="4Fe4S_Fe-S-bd"/>
</dbReference>
<dbReference type="PANTHER" id="PTHR11748:SF119">
    <property type="entry name" value="D-2-HYDROXYGLUTARATE DEHYDROGENASE"/>
    <property type="match status" value="1"/>
</dbReference>
<evidence type="ECO:0000313" key="15">
    <source>
        <dbReference type="EMBL" id="MBB4443232.1"/>
    </source>
</evidence>
<comment type="caution">
    <text evidence="15">The sequence shown here is derived from an EMBL/GenBank/DDBJ whole genome shotgun (WGS) entry which is preliminary data.</text>
</comment>
<feature type="domain" description="FAD-binding PCMH-type" evidence="14">
    <location>
        <begin position="48"/>
        <end position="280"/>
    </location>
</feature>
<dbReference type="AlphaFoldDB" id="A0A7W6URY0"/>
<sequence>MIPRLRPNGSIPLAAVGFFQRLIEAGFDGDIETGAASRTVFSTDNSIYQIEPAGILFPKGIEDLQIAAAVLSEPAFRGITVAPRGGGTGTNGQSLTSGIVVDCSRHMNSILEIDPIRRIARVQAGVVKDQLNLALKPYGLFFAPELSTSNRATIGGMVSTDACGQGSCLYGKTSNHVLGLRIVLADGTNWWSRPLDAEALTEIAARQDRVGEIHRTVDRIARDKRDRIAEIFPKLNRYMTGYDLAHIRRDDGCFDLNAILCGSEGTLAMIAEAELNLLSIPAHAALINIRYGDFNTALEDARTLVTLKVASVETVDEKVLGLARGDIVWTGIARFFPDDAGRTTNGINIAEVLADDEVELERKLAEVTAALATGANARHLGYTIARDHADVEAIWSMRKRAVGLLGNVDGPVRPVAFVEDTAVPPENLAAYIREFRALLDGAGLSYGMFGHVDAGVLHVRPALDLTRDDHVRLVREVSDAVVALTRRYGGVLWGEHGKGVRSEYVPEFFGDLYPSLQEIKRAFDPENRLNPGKIATPSGGQALLKIDEVPLRGDVDRIIGNEIRAAFDNAAYCNGNGACFDFDETSPMCPSYKATRDRRFSPKGRAALMREWLRLLGEKGIDPRQEAKRLRQSVPLASFARRVFNSLNPQNRDDFSHEVRASMDSCLACKACAGQCPVKVSVPAFRSKFLELYYGRYLRPLRDPLVAAIETTLPLVHRIRPAYNLVVGTRAGRMMMRVAGLTSLPRLPRLSLAKEAARLGVPLATPRRIEALSPREREQSVIFVADAFTAYFDPEVALAAIGLARKMRLSPFLAASHVNGKALHVHGYLGRFEAAAGRTAHYLQQLDDAGVALVGLDPSMTLAFRSEYKEVLKATILLPQEWLVAKLDRLAASPSAIKGRRFRLMAHCTERTNAPASIAQWKQVFGSLGIDLQAAETGCCGMAGTFGHEARNRPISERLYTMSWKPEVDAAGDADSLMATGYSCRSQVKEIDNKRLPHPFQVIDKIMSKEPTFRNQTWHDM</sequence>
<dbReference type="SUPFAM" id="SSF46548">
    <property type="entry name" value="alpha-helical ferredoxin"/>
    <property type="match status" value="1"/>
</dbReference>
<gene>
    <name evidence="15" type="ORF">GGE15_006534</name>
</gene>
<dbReference type="GO" id="GO:1903457">
    <property type="term" value="P:lactate catabolic process"/>
    <property type="evidence" value="ECO:0007669"/>
    <property type="project" value="TreeGrafter"/>
</dbReference>
<keyword evidence="6" id="KW-0560">Oxidoreductase</keyword>
<dbReference type="Gene3D" id="3.30.70.2740">
    <property type="match status" value="1"/>
</dbReference>
<evidence type="ECO:0000256" key="2">
    <source>
        <dbReference type="ARBA" id="ARBA00022485"/>
    </source>
</evidence>
<evidence type="ECO:0000256" key="10">
    <source>
        <dbReference type="ARBA" id="ARBA00051291"/>
    </source>
</evidence>
<reference evidence="15 16" key="1">
    <citation type="submission" date="2020-08" db="EMBL/GenBank/DDBJ databases">
        <title>Genomic Encyclopedia of Type Strains, Phase IV (KMG-V): Genome sequencing to study the core and pangenomes of soil and plant-associated prokaryotes.</title>
        <authorList>
            <person name="Whitman W."/>
        </authorList>
    </citation>
    <scope>NUCLEOTIDE SEQUENCE [LARGE SCALE GENOMIC DNA]</scope>
    <source>
        <strain evidence="15 16">SEMIA 414</strain>
    </source>
</reference>
<dbReference type="PROSITE" id="PS00198">
    <property type="entry name" value="4FE4S_FER_1"/>
    <property type="match status" value="1"/>
</dbReference>
<evidence type="ECO:0000256" key="5">
    <source>
        <dbReference type="ARBA" id="ARBA00022827"/>
    </source>
</evidence>
<evidence type="ECO:0000256" key="8">
    <source>
        <dbReference type="ARBA" id="ARBA00023014"/>
    </source>
</evidence>
<dbReference type="GO" id="GO:0051990">
    <property type="term" value="F:(R)-2-hydroxyglutarate dehydrogenase activity"/>
    <property type="evidence" value="ECO:0007669"/>
    <property type="project" value="UniProtKB-EC"/>
</dbReference>
<dbReference type="InterPro" id="IPR016169">
    <property type="entry name" value="FAD-bd_PCMH_sub2"/>
</dbReference>
<dbReference type="SUPFAM" id="SSF55103">
    <property type="entry name" value="FAD-linked oxidases, C-terminal domain"/>
    <property type="match status" value="1"/>
</dbReference>